<name>A0A7R9KGA1_9ACAR</name>
<feature type="transmembrane region" description="Helical" evidence="1">
    <location>
        <begin position="54"/>
        <end position="77"/>
    </location>
</feature>
<keyword evidence="1" id="KW-1133">Transmembrane helix</keyword>
<dbReference type="AlphaFoldDB" id="A0A7R9KGA1"/>
<evidence type="ECO:0000313" key="2">
    <source>
        <dbReference type="EMBL" id="CAD7622289.1"/>
    </source>
</evidence>
<dbReference type="EMBL" id="OC855587">
    <property type="protein sequence ID" value="CAD7622289.1"/>
    <property type="molecule type" value="Genomic_DNA"/>
</dbReference>
<protein>
    <submittedName>
        <fullName evidence="2">Uncharacterized protein</fullName>
    </submittedName>
</protein>
<evidence type="ECO:0000313" key="3">
    <source>
        <dbReference type="Proteomes" id="UP000759131"/>
    </source>
</evidence>
<gene>
    <name evidence="2" type="ORF">OSB1V03_LOCUS2754</name>
</gene>
<feature type="transmembrane region" description="Helical" evidence="1">
    <location>
        <begin position="133"/>
        <end position="156"/>
    </location>
</feature>
<reference evidence="2" key="1">
    <citation type="submission" date="2020-11" db="EMBL/GenBank/DDBJ databases">
        <authorList>
            <person name="Tran Van P."/>
        </authorList>
    </citation>
    <scope>NUCLEOTIDE SEQUENCE</scope>
</reference>
<dbReference type="Proteomes" id="UP000759131">
    <property type="component" value="Unassembled WGS sequence"/>
</dbReference>
<organism evidence="2">
    <name type="scientific">Medioppia subpectinata</name>
    <dbReference type="NCBI Taxonomy" id="1979941"/>
    <lineage>
        <taxon>Eukaryota</taxon>
        <taxon>Metazoa</taxon>
        <taxon>Ecdysozoa</taxon>
        <taxon>Arthropoda</taxon>
        <taxon>Chelicerata</taxon>
        <taxon>Arachnida</taxon>
        <taxon>Acari</taxon>
        <taxon>Acariformes</taxon>
        <taxon>Sarcoptiformes</taxon>
        <taxon>Oribatida</taxon>
        <taxon>Brachypylina</taxon>
        <taxon>Oppioidea</taxon>
        <taxon>Oppiidae</taxon>
        <taxon>Medioppia</taxon>
    </lineage>
</organism>
<keyword evidence="1" id="KW-0472">Membrane</keyword>
<accession>A0A7R9KGA1</accession>
<dbReference type="OrthoDB" id="6412922at2759"/>
<sequence>MPSVDRIDCSNDMMKDMVSKPIAKTDFKVFNAFNTIEGDKTNRQKSCVVLPQRYLALMSLSMGFILIWISMMASVLVSNTFKDNVIDCSNDMMKDMVSKPIAKTDFKVFNAFNTIEGDKTNRQKSCVVLPQRYLALMSLSMGFILIWISMMASVLVSNTFKDNVSAKQTLHVFQTHKQMARIVFSIGHEMVSTVDWLVSIESKPRSRSLTIEEAIGITWKMTDSVIADVRRVCNDEELPKLLTLIEFKLSKIRSNEVFVGQNPLKIIKSYDTLFEAIERKSFSLDFASNPSTVKPDIQTSITYPLFIKGMAKRFSELSLGTVFVRSDITINKSDYYYYHFISKHLIDSAFQLNPRVQNRYFELQDSDGTSEVLVTLMDDNLNRRDNHLANLYLNSVKNEIAILLRARDFLNTSVSAQVTQSVTLNDRVLAFHVTIAVIAVFAVILSLTLLCSAFGYKQNKNVLRTDTNGERNDNTVYSIEFDDKVQIFGTNSSK</sequence>
<dbReference type="EMBL" id="CAJPIZ010001012">
    <property type="protein sequence ID" value="CAG2102719.1"/>
    <property type="molecule type" value="Genomic_DNA"/>
</dbReference>
<keyword evidence="1" id="KW-0812">Transmembrane</keyword>
<evidence type="ECO:0000256" key="1">
    <source>
        <dbReference type="SAM" id="Phobius"/>
    </source>
</evidence>
<keyword evidence="3" id="KW-1185">Reference proteome</keyword>
<proteinExistence type="predicted"/>
<feature type="transmembrane region" description="Helical" evidence="1">
    <location>
        <begin position="429"/>
        <end position="456"/>
    </location>
</feature>